<dbReference type="InterPro" id="IPR050490">
    <property type="entry name" value="Bact_solute-bd_prot1"/>
</dbReference>
<evidence type="ECO:0000256" key="3">
    <source>
        <dbReference type="ARBA" id="ARBA00022729"/>
    </source>
</evidence>
<organism evidence="4 5">
    <name type="scientific">Actinomadura mexicana</name>
    <dbReference type="NCBI Taxonomy" id="134959"/>
    <lineage>
        <taxon>Bacteria</taxon>
        <taxon>Bacillati</taxon>
        <taxon>Actinomycetota</taxon>
        <taxon>Actinomycetes</taxon>
        <taxon>Streptosporangiales</taxon>
        <taxon>Thermomonosporaceae</taxon>
        <taxon>Actinomadura</taxon>
    </lineage>
</organism>
<dbReference type="PANTHER" id="PTHR43649:SF34">
    <property type="entry name" value="ABC TRANSPORTER PERIPLASMIC-BINDING PROTEIN YCJN-RELATED"/>
    <property type="match status" value="1"/>
</dbReference>
<dbReference type="RefSeq" id="WP_089314577.1">
    <property type="nucleotide sequence ID" value="NZ_FZNP01000011.1"/>
</dbReference>
<name>A0A239BR82_9ACTN</name>
<keyword evidence="5" id="KW-1185">Reference proteome</keyword>
<comment type="similarity">
    <text evidence="1">Belongs to the bacterial solute-binding protein 1 family.</text>
</comment>
<keyword evidence="2" id="KW-0813">Transport</keyword>
<proteinExistence type="inferred from homology"/>
<keyword evidence="4" id="KW-0762">Sugar transport</keyword>
<evidence type="ECO:0000256" key="1">
    <source>
        <dbReference type="ARBA" id="ARBA00008520"/>
    </source>
</evidence>
<dbReference type="InterPro" id="IPR006059">
    <property type="entry name" value="SBP"/>
</dbReference>
<gene>
    <name evidence="4" type="ORF">SAMN06265355_11147</name>
</gene>
<dbReference type="SUPFAM" id="SSF53850">
    <property type="entry name" value="Periplasmic binding protein-like II"/>
    <property type="match status" value="1"/>
</dbReference>
<evidence type="ECO:0000256" key="2">
    <source>
        <dbReference type="ARBA" id="ARBA00022448"/>
    </source>
</evidence>
<dbReference type="PANTHER" id="PTHR43649">
    <property type="entry name" value="ARABINOSE-BINDING PROTEIN-RELATED"/>
    <property type="match status" value="1"/>
</dbReference>
<dbReference type="AlphaFoldDB" id="A0A239BR82"/>
<dbReference type="Proteomes" id="UP000198420">
    <property type="component" value="Unassembled WGS sequence"/>
</dbReference>
<dbReference type="OrthoDB" id="3495561at2"/>
<dbReference type="EMBL" id="FZNP01000011">
    <property type="protein sequence ID" value="SNS10162.1"/>
    <property type="molecule type" value="Genomic_DNA"/>
</dbReference>
<accession>A0A239BR82</accession>
<evidence type="ECO:0000313" key="5">
    <source>
        <dbReference type="Proteomes" id="UP000198420"/>
    </source>
</evidence>
<sequence length="456" mass="49466">MTRRRRRFTPHGRKAWLSAVGGAAAALVCAEALAFWPGSSYQALTSHCDRSELVVAGGTDVSLNSQRRQLIQKWNTGGNPHATLVEIAESTDSQHSQIKAMQESRGCGYDVLVMDNTWTAEFAAGGYLRPLDGIGNRSDFFPAALETGKWHGKQYAVPFNVDVGLLYRRDGAQAPRDWPHLLDSGIATQLDDYEGLTVNALEAVWNDGGAGLLTGEEHPDEKALRAKVFPALKTMAARASDPLPASRTRGPLAASRSFDEQKSMEAFMSGTPLMRNWPYAFSTLATEPGMRDGKRLRYGVAALPGRTVLGGQNLAVSKYSPHPDTALRLVEYLSGTESQQLLFSCGGFAPGRYSALGLRPGRHGAADVQVRNCSAFTRERLDPGDVELDQAQLTELGTAVVQALDRAQPRPATPHYSTFTGTFRGCVQKLFDRTGTDAETFARAVERSLDGRTASC</sequence>
<dbReference type="Gene3D" id="3.40.190.10">
    <property type="entry name" value="Periplasmic binding protein-like II"/>
    <property type="match status" value="2"/>
</dbReference>
<dbReference type="Pfam" id="PF13416">
    <property type="entry name" value="SBP_bac_8"/>
    <property type="match status" value="1"/>
</dbReference>
<evidence type="ECO:0000313" key="4">
    <source>
        <dbReference type="EMBL" id="SNS10162.1"/>
    </source>
</evidence>
<keyword evidence="3" id="KW-0732">Signal</keyword>
<reference evidence="5" key="1">
    <citation type="submission" date="2017-06" db="EMBL/GenBank/DDBJ databases">
        <authorList>
            <person name="Varghese N."/>
            <person name="Submissions S."/>
        </authorList>
    </citation>
    <scope>NUCLEOTIDE SEQUENCE [LARGE SCALE GENOMIC DNA]</scope>
    <source>
        <strain evidence="5">DSM 44485</strain>
    </source>
</reference>
<protein>
    <submittedName>
        <fullName evidence="4">Multiple sugar transport system substrate-binding protein</fullName>
    </submittedName>
</protein>